<evidence type="ECO:0000256" key="1">
    <source>
        <dbReference type="SAM" id="MobiDB-lite"/>
    </source>
</evidence>
<dbReference type="Proteomes" id="UP001165678">
    <property type="component" value="Unassembled WGS sequence"/>
</dbReference>
<feature type="region of interest" description="Disordered" evidence="1">
    <location>
        <begin position="34"/>
        <end position="53"/>
    </location>
</feature>
<proteinExistence type="predicted"/>
<evidence type="ECO:0000313" key="3">
    <source>
        <dbReference type="EMBL" id="MCX2523206.1"/>
    </source>
</evidence>
<protein>
    <submittedName>
        <fullName evidence="3">DUF6314 family protein</fullName>
    </submittedName>
</protein>
<dbReference type="Pfam" id="PF19834">
    <property type="entry name" value="DUF6314"/>
    <property type="match status" value="1"/>
</dbReference>
<organism evidence="3 4">
    <name type="scientific">Larsenimonas rhizosphaerae</name>
    <dbReference type="NCBI Taxonomy" id="2944682"/>
    <lineage>
        <taxon>Bacteria</taxon>
        <taxon>Pseudomonadati</taxon>
        <taxon>Pseudomonadota</taxon>
        <taxon>Gammaproteobacteria</taxon>
        <taxon>Oceanospirillales</taxon>
        <taxon>Halomonadaceae</taxon>
        <taxon>Larsenimonas</taxon>
    </lineage>
</organism>
<dbReference type="AlphaFoldDB" id="A0AA42CTM2"/>
<name>A0AA42CTM2_9GAMM</name>
<gene>
    <name evidence="3" type="ORF">OQ287_03045</name>
</gene>
<evidence type="ECO:0000259" key="2">
    <source>
        <dbReference type="Pfam" id="PF19834"/>
    </source>
</evidence>
<feature type="domain" description="DUF6314" evidence="2">
    <location>
        <begin position="40"/>
        <end position="162"/>
    </location>
</feature>
<dbReference type="InterPro" id="IPR045632">
    <property type="entry name" value="DUF6314"/>
</dbReference>
<accession>A0AA42CTM2</accession>
<evidence type="ECO:0000313" key="4">
    <source>
        <dbReference type="Proteomes" id="UP001165678"/>
    </source>
</evidence>
<sequence>MHCQPEIDDWLTAIIECRQALLNTCRYRFEAHPGPGSHSGWSGTGEGTATPEQDATGTVVRLYETGTFIDNAGHQSITRNVFRFTHAAERISLHHERRGPLHPVWLFDLVADPLNARRLVTDTPHLCGDDRYSAALTLQRGNMQLDWHIQGPRKNEYLRYYYRTA</sequence>
<keyword evidence="4" id="KW-1185">Reference proteome</keyword>
<dbReference type="RefSeq" id="WP_265895543.1">
    <property type="nucleotide sequence ID" value="NZ_JAPIVE010000001.1"/>
</dbReference>
<comment type="caution">
    <text evidence="3">The sequence shown here is derived from an EMBL/GenBank/DDBJ whole genome shotgun (WGS) entry which is preliminary data.</text>
</comment>
<dbReference type="EMBL" id="JAPIVE010000001">
    <property type="protein sequence ID" value="MCX2523206.1"/>
    <property type="molecule type" value="Genomic_DNA"/>
</dbReference>
<reference evidence="3" key="1">
    <citation type="submission" date="2022-11" db="EMBL/GenBank/DDBJ databases">
        <title>Larsenimonas rhizosphaerae sp. nov., isolated from a tidal mudflat.</title>
        <authorList>
            <person name="Lee S.D."/>
            <person name="Kim I.S."/>
        </authorList>
    </citation>
    <scope>NUCLEOTIDE SEQUENCE</scope>
    <source>
        <strain evidence="3">GH2-1</strain>
    </source>
</reference>